<evidence type="ECO:0000259" key="1">
    <source>
        <dbReference type="Pfam" id="PF13403"/>
    </source>
</evidence>
<dbReference type="OrthoDB" id="8671331at2"/>
<sequence length="173" mass="19306">MAIVDLNIEDNTRSMEIDQADYGGDILRINIDTFGSLGSIADNIPHRDLTVSPGHHLFFDGNLVPAMALVNNISIVQLVDMVSFEYFHIELEQFDILLAEGVPAESYVDTGNRKMFQNAHEVEMNPDFGPAKGRPDIPGMTVVRKGPVLEAIRARLLERANWMQMPETVKRVG</sequence>
<dbReference type="RefSeq" id="WP_025372126.1">
    <property type="nucleotide sequence ID" value="NZ_CP003915.1"/>
</dbReference>
<organism evidence="2 3">
    <name type="scientific">Advenella mimigardefordensis (strain DSM 17166 / LMG 22922 / DPN7)</name>
    <dbReference type="NCBI Taxonomy" id="1247726"/>
    <lineage>
        <taxon>Bacteria</taxon>
        <taxon>Pseudomonadati</taxon>
        <taxon>Pseudomonadota</taxon>
        <taxon>Betaproteobacteria</taxon>
        <taxon>Burkholderiales</taxon>
        <taxon>Alcaligenaceae</taxon>
    </lineage>
</organism>
<keyword evidence="3" id="KW-1185">Reference proteome</keyword>
<feature type="domain" description="Hedgehog/Intein (Hint)" evidence="1">
    <location>
        <begin position="38"/>
        <end position="110"/>
    </location>
</feature>
<dbReference type="Proteomes" id="UP000019095">
    <property type="component" value="Chromosome"/>
</dbReference>
<evidence type="ECO:0000313" key="3">
    <source>
        <dbReference type="Proteomes" id="UP000019095"/>
    </source>
</evidence>
<proteinExistence type="predicted"/>
<dbReference type="EMBL" id="CP003915">
    <property type="protein sequence ID" value="AHG63494.1"/>
    <property type="molecule type" value="Genomic_DNA"/>
</dbReference>
<dbReference type="eggNOG" id="COG3210">
    <property type="taxonomic scope" value="Bacteria"/>
</dbReference>
<dbReference type="Pfam" id="PF13403">
    <property type="entry name" value="Hint_2"/>
    <property type="match status" value="1"/>
</dbReference>
<dbReference type="InterPro" id="IPR028992">
    <property type="entry name" value="Hedgehog/Intein_dom"/>
</dbReference>
<gene>
    <name evidence="2" type="ORF">MIM_c14020</name>
</gene>
<evidence type="ECO:0000313" key="2">
    <source>
        <dbReference type="EMBL" id="AHG63494.1"/>
    </source>
</evidence>
<dbReference type="HOGENOM" id="CLU_1544378_0_0_4"/>
<dbReference type="AlphaFoldDB" id="W0P9G1"/>
<protein>
    <recommendedName>
        <fullName evidence="1">Hedgehog/Intein (Hint) domain-containing protein</fullName>
    </recommendedName>
</protein>
<name>W0P9G1_ADVMD</name>
<dbReference type="PATRIC" id="fig|1247726.3.peg.1539"/>
<accession>W0P9G1</accession>
<dbReference type="KEGG" id="amim:MIM_c14020"/>
<reference evidence="2 3" key="1">
    <citation type="journal article" date="2014" name="Microbiology">
        <title>Unravelling the complete genome sequence of Advenella mimigardefordensis strain DPN7T and novel insights in the catabolism of the xenobiotic polythioester precursor 3,3'-dithiodipropionate.</title>
        <authorList>
            <person name="Wubbeler J.H."/>
            <person name="Hiessl S."/>
            <person name="Schuldes J."/>
            <person name="Thurmer A."/>
            <person name="Daniel R."/>
            <person name="Steinbuchel A."/>
        </authorList>
    </citation>
    <scope>NUCLEOTIDE SEQUENCE [LARGE SCALE GENOMIC DNA]</scope>
    <source>
        <strain evidence="3">DSM 17166 / LMG 22922 / DPN7</strain>
    </source>
</reference>
<dbReference type="STRING" id="1247726.MIM_c14020"/>